<proteinExistence type="predicted"/>
<reference evidence="1 2" key="1">
    <citation type="submission" date="2015-01" db="EMBL/GenBank/DDBJ databases">
        <title>Evolution of Trichinella species and genotypes.</title>
        <authorList>
            <person name="Korhonen P.K."/>
            <person name="Edoardo P."/>
            <person name="Giuseppe L.R."/>
            <person name="Gasser R.B."/>
        </authorList>
    </citation>
    <scope>NUCLEOTIDE SEQUENCE [LARGE SCALE GENOMIC DNA]</scope>
    <source>
        <strain evidence="1">ISS588</strain>
    </source>
</reference>
<dbReference type="Proteomes" id="UP000054805">
    <property type="component" value="Unassembled WGS sequence"/>
</dbReference>
<name>A0A0V1HXY2_TRIPS</name>
<evidence type="ECO:0000313" key="2">
    <source>
        <dbReference type="Proteomes" id="UP000054805"/>
    </source>
</evidence>
<protein>
    <submittedName>
        <fullName evidence="1">Uncharacterized protein</fullName>
    </submittedName>
</protein>
<comment type="caution">
    <text evidence="1">The sequence shown here is derived from an EMBL/GenBank/DDBJ whole genome shotgun (WGS) entry which is preliminary data.</text>
</comment>
<organism evidence="1 2">
    <name type="scientific">Trichinella pseudospiralis</name>
    <name type="common">Parasitic roundworm</name>
    <dbReference type="NCBI Taxonomy" id="6337"/>
    <lineage>
        <taxon>Eukaryota</taxon>
        <taxon>Metazoa</taxon>
        <taxon>Ecdysozoa</taxon>
        <taxon>Nematoda</taxon>
        <taxon>Enoplea</taxon>
        <taxon>Dorylaimia</taxon>
        <taxon>Trichinellida</taxon>
        <taxon>Trichinellidae</taxon>
        <taxon>Trichinella</taxon>
    </lineage>
</organism>
<sequence length="60" mass="6644">MPNSAAAMSAWSNISVEKRKNKRSSQSDVFKLFERGSCQMQFTGFALSSPKSSRAKNTLL</sequence>
<evidence type="ECO:0000313" key="1">
    <source>
        <dbReference type="EMBL" id="KRZ15295.1"/>
    </source>
</evidence>
<gene>
    <name evidence="1" type="ORF">T4B_14628</name>
</gene>
<keyword evidence="2" id="KW-1185">Reference proteome</keyword>
<dbReference type="AlphaFoldDB" id="A0A0V1HXY2"/>
<accession>A0A0V1HXY2</accession>
<dbReference type="EMBL" id="JYDS01000312">
    <property type="protein sequence ID" value="KRZ15295.1"/>
    <property type="molecule type" value="Genomic_DNA"/>
</dbReference>